<dbReference type="PANTHER" id="PTHR21426">
    <property type="entry name" value="EXOCYST COMPLEX COMPONENT 8"/>
    <property type="match status" value="1"/>
</dbReference>
<dbReference type="Gene3D" id="2.30.29.30">
    <property type="entry name" value="Pleckstrin-homology domain (PH domain)/Phosphotyrosine-binding domain (PTB)"/>
    <property type="match status" value="1"/>
</dbReference>
<dbReference type="Pfam" id="PF25345">
    <property type="entry name" value="PH_EXO84"/>
    <property type="match status" value="1"/>
</dbReference>
<dbReference type="InterPro" id="IPR042560">
    <property type="entry name" value="Exo84_C_2"/>
</dbReference>
<keyword evidence="4" id="KW-0813">Transport</keyword>
<evidence type="ECO:0000256" key="6">
    <source>
        <dbReference type="ARBA" id="ARBA00022927"/>
    </source>
</evidence>
<dbReference type="GO" id="GO:0006887">
    <property type="term" value="P:exocytosis"/>
    <property type="evidence" value="ECO:0007669"/>
    <property type="project" value="UniProtKB-KW"/>
</dbReference>
<evidence type="ECO:0000256" key="5">
    <source>
        <dbReference type="ARBA" id="ARBA00022483"/>
    </source>
</evidence>
<dbReference type="GO" id="GO:0006893">
    <property type="term" value="P:Golgi to plasma membrane transport"/>
    <property type="evidence" value="ECO:0007669"/>
    <property type="project" value="TreeGrafter"/>
</dbReference>
<comment type="subcellular location">
    <subcellularLocation>
        <location evidence="1">Cytoplasmic vesicle</location>
        <location evidence="1">Secretory vesicle</location>
    </subcellularLocation>
</comment>
<dbReference type="EMBL" id="JANBPT010000097">
    <property type="protein sequence ID" value="KAJ1927895.1"/>
    <property type="molecule type" value="Genomic_DNA"/>
</dbReference>
<gene>
    <name evidence="9" type="primary">EXO84_1</name>
    <name evidence="9" type="ORF">IWQ60_002539</name>
</gene>
<proteinExistence type="inferred from homology"/>
<evidence type="ECO:0000256" key="4">
    <source>
        <dbReference type="ARBA" id="ARBA00022448"/>
    </source>
</evidence>
<evidence type="ECO:0000259" key="8">
    <source>
        <dbReference type="Pfam" id="PF16528"/>
    </source>
</evidence>
<evidence type="ECO:0000313" key="9">
    <source>
        <dbReference type="EMBL" id="KAJ1927895.1"/>
    </source>
</evidence>
<dbReference type="InterPro" id="IPR042561">
    <property type="entry name" value="Exo84_C_1"/>
</dbReference>
<dbReference type="AlphaFoldDB" id="A0A9W8AJC0"/>
<dbReference type="SUPFAM" id="SSF50729">
    <property type="entry name" value="PH domain-like"/>
    <property type="match status" value="1"/>
</dbReference>
<dbReference type="Proteomes" id="UP001150569">
    <property type="component" value="Unassembled WGS sequence"/>
</dbReference>
<dbReference type="GO" id="GO:0015031">
    <property type="term" value="P:protein transport"/>
    <property type="evidence" value="ECO:0007669"/>
    <property type="project" value="UniProtKB-KW"/>
</dbReference>
<keyword evidence="6" id="KW-0653">Protein transport</keyword>
<comment type="caution">
    <text evidence="9">The sequence shown here is derived from an EMBL/GenBank/DDBJ whole genome shotgun (WGS) entry which is preliminary data.</text>
</comment>
<dbReference type="PANTHER" id="PTHR21426:SF12">
    <property type="entry name" value="EXOCYST COMPLEX COMPONENT 8"/>
    <property type="match status" value="1"/>
</dbReference>
<dbReference type="Gene3D" id="1.20.58.1210">
    <property type="entry name" value="Exo84p, N-terminal helical domain"/>
    <property type="match status" value="1"/>
</dbReference>
<dbReference type="SUPFAM" id="SSF74788">
    <property type="entry name" value="Cullin repeat-like"/>
    <property type="match status" value="1"/>
</dbReference>
<dbReference type="InterPro" id="IPR011993">
    <property type="entry name" value="PH-like_dom_sf"/>
</dbReference>
<reference evidence="9" key="1">
    <citation type="submission" date="2022-07" db="EMBL/GenBank/DDBJ databases">
        <title>Phylogenomic reconstructions and comparative analyses of Kickxellomycotina fungi.</title>
        <authorList>
            <person name="Reynolds N.K."/>
            <person name="Stajich J.E."/>
            <person name="Barry K."/>
            <person name="Grigoriev I.V."/>
            <person name="Crous P."/>
            <person name="Smith M.E."/>
        </authorList>
    </citation>
    <scope>NUCLEOTIDE SEQUENCE</scope>
    <source>
        <strain evidence="9">RSA 861</strain>
    </source>
</reference>
<keyword evidence="5" id="KW-0268">Exocytosis</keyword>
<feature type="domain" description="Exocyst component Exo84 C-terminal" evidence="8">
    <location>
        <begin position="398"/>
        <end position="596"/>
    </location>
</feature>
<evidence type="ECO:0000256" key="3">
    <source>
        <dbReference type="ARBA" id="ARBA00021269"/>
    </source>
</evidence>
<dbReference type="OrthoDB" id="642193at2759"/>
<comment type="similarity">
    <text evidence="2">Belongs to the EXO84 family.</text>
</comment>
<dbReference type="GO" id="GO:0030133">
    <property type="term" value="C:transport vesicle"/>
    <property type="evidence" value="ECO:0007669"/>
    <property type="project" value="UniProtKB-SubCell"/>
</dbReference>
<keyword evidence="10" id="KW-1185">Reference proteome</keyword>
<dbReference type="InterPro" id="IPR032403">
    <property type="entry name" value="Exo84_C"/>
</dbReference>
<feature type="compositionally biased region" description="Low complexity" evidence="7">
    <location>
        <begin position="188"/>
        <end position="205"/>
    </location>
</feature>
<organism evidence="9 10">
    <name type="scientific">Tieghemiomyces parasiticus</name>
    <dbReference type="NCBI Taxonomy" id="78921"/>
    <lineage>
        <taxon>Eukaryota</taxon>
        <taxon>Fungi</taxon>
        <taxon>Fungi incertae sedis</taxon>
        <taxon>Zoopagomycota</taxon>
        <taxon>Kickxellomycotina</taxon>
        <taxon>Dimargaritomycetes</taxon>
        <taxon>Dimargaritales</taxon>
        <taxon>Dimargaritaceae</taxon>
        <taxon>Tieghemiomyces</taxon>
    </lineage>
</organism>
<evidence type="ECO:0000256" key="2">
    <source>
        <dbReference type="ARBA" id="ARBA00007210"/>
    </source>
</evidence>
<evidence type="ECO:0000256" key="1">
    <source>
        <dbReference type="ARBA" id="ARBA00004398"/>
    </source>
</evidence>
<dbReference type="GO" id="GO:0000145">
    <property type="term" value="C:exocyst"/>
    <property type="evidence" value="ECO:0007669"/>
    <property type="project" value="InterPro"/>
</dbReference>
<dbReference type="InterPro" id="IPR033961">
    <property type="entry name" value="Exo84"/>
</dbReference>
<dbReference type="InterPro" id="IPR016159">
    <property type="entry name" value="Cullin_repeat-like_dom_sf"/>
</dbReference>
<protein>
    <recommendedName>
        <fullName evidence="3">Exocyst complex component EXO84</fullName>
    </recommendedName>
</protein>
<evidence type="ECO:0000313" key="10">
    <source>
        <dbReference type="Proteomes" id="UP001150569"/>
    </source>
</evidence>
<feature type="region of interest" description="Disordered" evidence="7">
    <location>
        <begin position="1"/>
        <end position="29"/>
    </location>
</feature>
<accession>A0A9W8AJC0</accession>
<feature type="region of interest" description="Disordered" evidence="7">
    <location>
        <begin position="188"/>
        <end position="219"/>
    </location>
</feature>
<name>A0A9W8AJC0_9FUNG</name>
<dbReference type="Gene3D" id="1.20.58.1220">
    <property type="entry name" value="Exo84p, C-terminal helical domain"/>
    <property type="match status" value="1"/>
</dbReference>
<dbReference type="Pfam" id="PF08700">
    <property type="entry name" value="VPS51_Exo84_N"/>
    <property type="match status" value="1"/>
</dbReference>
<dbReference type="Pfam" id="PF16528">
    <property type="entry name" value="Exo84_C"/>
    <property type="match status" value="1"/>
</dbReference>
<evidence type="ECO:0000256" key="7">
    <source>
        <dbReference type="SAM" id="MobiDB-lite"/>
    </source>
</evidence>
<sequence length="930" mass="103512">MIRKNTISSPMPKGASRLRKQGSRAFPVPKSISKAGSVQIIRRLETSHLQSPALSHQGSLGGYTTLSGAGGPPANGSPLPNALVDAGVTWNHRFLHEFAEAGFDPKAYLARNLKSTNEKDIRTLLAHLDKAKQAADAALRRNVYRTYPEFIEIAKEMMKLETDMFLLKDLLSEMKVIGEDLTSDVGKGTLSTTATSTATPSGDPTLSSSAATAKLQRRRTLRNSVADQQALFQAQMTSLYNTVEDSQRFLPFHPHRHVVTEYHGLRELNPTTYQFKQSVSLILLNDSLLVAARRKRTKGSKPVLVADKCWALADITLVDLQDTRDLTHAVKIVRQAEVFLFYCGSAEAKRDLVTMGKQAAGAFVDTGGAPGDRKVTAATLGGRAVFVKEDNEDLTAQLERLGDELDVRIAHRDFDAAVKLVERARRLSPPAADQSHTVQRLTGIIRQRQADLATWIISDLSLPNVPKARVVQGVRWLVRLDQAVEAKNVFLAARSATIRHRARQLKLEGSTELHIRELAIIFFNLIRNTCSWYAECFAEPTMTSGLIRWVREELAVYADIFRRQVFHSLQRLPVIASCLDSTEREMSVLMYSGLDLNFMLEQEFARDLAEVVARCESQCATQVAKAVRHDDFLVLGGGREADPNAEPERWLASSLYAFESAVCEFLREVRCIARETLYGQIIASTSGLVESTLKQLLTLCRDPEASDTKCFAVIINGRLLVQTVIPRLAHEFGQLYHRPAVDFDNLRVRLDTFPRTIQEVFCHRKSQYASSVLYSFATMDFSAPDAIPDTAGPTTPMREVVRELTELGRALDAWAPLDKKAMLGAVIERFFYNLTDPAGWDTAGGRRSFGARGVQQLVLDIHFFLRVAGPWVTKNANSVANKLCEKALRLYFSTHRDRTMAMKTKPWYDARVAETIGAMGPGYPDFGRVG</sequence>